<evidence type="ECO:0000256" key="1">
    <source>
        <dbReference type="ARBA" id="ARBA00022741"/>
    </source>
</evidence>
<keyword evidence="2" id="KW-0342">GTP-binding</keyword>
<protein>
    <recommendedName>
        <fullName evidence="3">Translation elongation factor EFG/EF2 domain-containing protein</fullName>
    </recommendedName>
</protein>
<dbReference type="SUPFAM" id="SSF54211">
    <property type="entry name" value="Ribosomal protein S5 domain 2-like"/>
    <property type="match status" value="1"/>
</dbReference>
<evidence type="ECO:0000259" key="3">
    <source>
        <dbReference type="SMART" id="SM00889"/>
    </source>
</evidence>
<dbReference type="Pfam" id="PF03764">
    <property type="entry name" value="EFG_IV"/>
    <property type="match status" value="1"/>
</dbReference>
<evidence type="ECO:0000313" key="4">
    <source>
        <dbReference type="EMBL" id="XDQ82353.1"/>
    </source>
</evidence>
<dbReference type="GO" id="GO:0005525">
    <property type="term" value="F:GTP binding"/>
    <property type="evidence" value="ECO:0007669"/>
    <property type="project" value="UniProtKB-KW"/>
</dbReference>
<dbReference type="EMBL" id="CP163445">
    <property type="protein sequence ID" value="XDQ82353.1"/>
    <property type="molecule type" value="Genomic_DNA"/>
</dbReference>
<dbReference type="AlphaFoldDB" id="A0AB39TSR7"/>
<name>A0AB39TSR7_9ACTN</name>
<evidence type="ECO:0000256" key="2">
    <source>
        <dbReference type="ARBA" id="ARBA00023134"/>
    </source>
</evidence>
<reference evidence="4" key="1">
    <citation type="submission" date="2024-07" db="EMBL/GenBank/DDBJ databases">
        <authorList>
            <person name="Yu S.T."/>
        </authorList>
    </citation>
    <scope>NUCLEOTIDE SEQUENCE</scope>
    <source>
        <strain evidence="4">Y1</strain>
    </source>
</reference>
<accession>A0AB39TSR7</accession>
<sequence>MAGTRTYPRELDRPIRDVQAYLSGRGGLRPFAVASADFEPLPPGGDRELPFAFVNEVPAADLPPEFGAAFGEGVLARLRGWSRGGALPWALRVRLRHAHWRAGESTAAGFAAAGEQAVYEFDESVAEGTGPRRLVTLPLTGRRAEPAGPGRDVHVRLVKPCMCGHYAVATAEFTPLPADADELFEFVLDVPDERLPRPYAEAFERGLREELYAAGDGRLPVRPFRVRLHDAQWHEVDSNELIFGVAGRRAAAEALGPALAPGYGG</sequence>
<dbReference type="InterPro" id="IPR005517">
    <property type="entry name" value="Transl_elong_EFG/EF2_IV"/>
</dbReference>
<dbReference type="InterPro" id="IPR020568">
    <property type="entry name" value="Ribosomal_Su5_D2-typ_SF"/>
</dbReference>
<gene>
    <name evidence="4" type="ORF">AB2U05_29655</name>
</gene>
<keyword evidence="1" id="KW-0547">Nucleotide-binding</keyword>
<proteinExistence type="predicted"/>
<feature type="domain" description="Translation elongation factor EFG/EF2" evidence="3">
    <location>
        <begin position="142"/>
        <end position="259"/>
    </location>
</feature>
<organism evidence="4">
    <name type="scientific">Streptomyces sp. Y1</name>
    <dbReference type="NCBI Taxonomy" id="3238634"/>
    <lineage>
        <taxon>Bacteria</taxon>
        <taxon>Bacillati</taxon>
        <taxon>Actinomycetota</taxon>
        <taxon>Actinomycetes</taxon>
        <taxon>Kitasatosporales</taxon>
        <taxon>Streptomycetaceae</taxon>
        <taxon>Streptomyces</taxon>
    </lineage>
</organism>
<dbReference type="SMART" id="SM00889">
    <property type="entry name" value="EFG_IV"/>
    <property type="match status" value="1"/>
</dbReference>
<dbReference type="RefSeq" id="WP_369184755.1">
    <property type="nucleotide sequence ID" value="NZ_CP163445.1"/>
</dbReference>
<dbReference type="InterPro" id="IPR014721">
    <property type="entry name" value="Ribsml_uS5_D2-typ_fold_subgr"/>
</dbReference>
<dbReference type="Gene3D" id="3.30.230.10">
    <property type="match status" value="2"/>
</dbReference>